<proteinExistence type="inferred from homology"/>
<evidence type="ECO:0000256" key="2">
    <source>
        <dbReference type="ARBA" id="ARBA00022857"/>
    </source>
</evidence>
<dbReference type="InterPro" id="IPR051911">
    <property type="entry name" value="SDR_oxidoreductase"/>
</dbReference>
<evidence type="ECO:0000256" key="3">
    <source>
        <dbReference type="ARBA" id="ARBA00023002"/>
    </source>
</evidence>
<keyword evidence="4" id="KW-1133">Transmembrane helix</keyword>
<evidence type="ECO:0000313" key="6">
    <source>
        <dbReference type="Proteomes" id="UP000309038"/>
    </source>
</evidence>
<feature type="transmembrane region" description="Helical" evidence="4">
    <location>
        <begin position="405"/>
        <end position="425"/>
    </location>
</feature>
<keyword evidence="2" id="KW-0521">NADP</keyword>
<comment type="similarity">
    <text evidence="1">Belongs to the short-chain dehydrogenases/reductases (SDR) family.</text>
</comment>
<dbReference type="CDD" id="cd05374">
    <property type="entry name" value="17beta-HSD-like_SDR_c"/>
    <property type="match status" value="2"/>
</dbReference>
<keyword evidence="6" id="KW-1185">Reference proteome</keyword>
<evidence type="ECO:0000256" key="4">
    <source>
        <dbReference type="SAM" id="Phobius"/>
    </source>
</evidence>
<dbReference type="EMBL" id="SGPJ01000009">
    <property type="protein sequence ID" value="THH02202.1"/>
    <property type="molecule type" value="Genomic_DNA"/>
</dbReference>
<dbReference type="PRINTS" id="PR00080">
    <property type="entry name" value="SDRFAMILY"/>
</dbReference>
<evidence type="ECO:0000256" key="1">
    <source>
        <dbReference type="ARBA" id="ARBA00006484"/>
    </source>
</evidence>
<keyword evidence="4" id="KW-0812">Transmembrane</keyword>
<dbReference type="GO" id="GO:0016491">
    <property type="term" value="F:oxidoreductase activity"/>
    <property type="evidence" value="ECO:0007669"/>
    <property type="project" value="UniProtKB-KW"/>
</dbReference>
<name>A0A4S4KU10_9APHY</name>
<dbReference type="Gene3D" id="3.40.50.720">
    <property type="entry name" value="NAD(P)-binding Rossmann-like Domain"/>
    <property type="match status" value="2"/>
</dbReference>
<dbReference type="Pfam" id="PF00106">
    <property type="entry name" value="adh_short"/>
    <property type="match status" value="2"/>
</dbReference>
<dbReference type="PROSITE" id="PS00061">
    <property type="entry name" value="ADH_SHORT"/>
    <property type="match status" value="2"/>
</dbReference>
<keyword evidence="4" id="KW-0472">Membrane</keyword>
<dbReference type="InterPro" id="IPR020904">
    <property type="entry name" value="Sc_DH/Rdtase_CS"/>
</dbReference>
<organism evidence="5 6">
    <name type="scientific">Hermanssonia centrifuga</name>
    <dbReference type="NCBI Taxonomy" id="98765"/>
    <lineage>
        <taxon>Eukaryota</taxon>
        <taxon>Fungi</taxon>
        <taxon>Dikarya</taxon>
        <taxon>Basidiomycota</taxon>
        <taxon>Agaricomycotina</taxon>
        <taxon>Agaricomycetes</taxon>
        <taxon>Polyporales</taxon>
        <taxon>Meruliaceae</taxon>
        <taxon>Hermanssonia</taxon>
    </lineage>
</organism>
<keyword evidence="3" id="KW-0560">Oxidoreductase</keyword>
<dbReference type="AlphaFoldDB" id="A0A4S4KU10"/>
<evidence type="ECO:0000313" key="5">
    <source>
        <dbReference type="EMBL" id="THH02202.1"/>
    </source>
</evidence>
<protein>
    <submittedName>
        <fullName evidence="5">Uncharacterized protein</fullName>
    </submittedName>
</protein>
<dbReference type="InterPro" id="IPR036291">
    <property type="entry name" value="NAD(P)-bd_dom_sf"/>
</dbReference>
<dbReference type="InterPro" id="IPR002347">
    <property type="entry name" value="SDR_fam"/>
</dbReference>
<dbReference type="Proteomes" id="UP000309038">
    <property type="component" value="Unassembled WGS sequence"/>
</dbReference>
<dbReference type="PANTHER" id="PTHR43976:SF16">
    <property type="entry name" value="SHORT-CHAIN DEHYDROGENASE_REDUCTASE FAMILY PROTEIN"/>
    <property type="match status" value="1"/>
</dbReference>
<accession>A0A4S4KU10</accession>
<comment type="caution">
    <text evidence="5">The sequence shown here is derived from an EMBL/GenBank/DDBJ whole genome shotgun (WGS) entry which is preliminary data.</text>
</comment>
<dbReference type="PANTHER" id="PTHR43976">
    <property type="entry name" value="SHORT CHAIN DEHYDROGENASE"/>
    <property type="match status" value="1"/>
</dbReference>
<dbReference type="PRINTS" id="PR00081">
    <property type="entry name" value="GDHRDH"/>
</dbReference>
<reference evidence="5 6" key="1">
    <citation type="submission" date="2019-02" db="EMBL/GenBank/DDBJ databases">
        <title>Genome sequencing of the rare red list fungi Phlebia centrifuga.</title>
        <authorList>
            <person name="Buettner E."/>
            <person name="Kellner H."/>
        </authorList>
    </citation>
    <scope>NUCLEOTIDE SEQUENCE [LARGE SCALE GENOMIC DNA]</scope>
    <source>
        <strain evidence="5 6">DSM 108282</strain>
    </source>
</reference>
<dbReference type="SUPFAM" id="SSF51735">
    <property type="entry name" value="NAD(P)-binding Rossmann-fold domains"/>
    <property type="match status" value="2"/>
</dbReference>
<sequence length="561" mass="60630">MSSEQLVWLITGTSSGIGRHLTLAALQRGDKVIATGRSRSFAKLADLQAQGADVLELDVTAPLESLQEVAKKAVQIHGRIDVLVNNAGSYSSFIYDTSYSSSTNVFGPLNVNRAFLPYMRERHSGTVVWIGSLSGWRSAPTMGLYSATKHAIRALSQTLHTEISPLGLRSICIEPGAFKTDLLTSDNRASHGVRIGDYKLLTEAVEAHLVGLNHNQAGDTNKGVEIIIDVVKGEGCAAGKPFPLILPLGSDVHGVIKEQATFAREVHYPYLTMSSQQLVWLITGTSSGLGRCLTLAALKRGDKVIATGRSQSFSKLEDLKAQGADILELDVTSPPETINEVAKKAIHIYGRIDVLVNNAGYGEIGPLEEKTSKEAYDQFNTHIFGPLNINQAFLPHMRERRTGTIVWVGSICGWICVPTIAMYCATKHATRALSQALHAEISPFGLRSTCIEAGFFQSNIFGAAHHVTSESRIDDYKELVATTDAQWEAMNNNLPGDPVKCAEIIVDVVKGEGTALGKQFPLVLPLGSDAHGGIKEVCEKTIGQLGEWEDVICSTDFPRVA</sequence>
<gene>
    <name evidence="5" type="ORF">EW026_g607</name>
</gene>